<proteinExistence type="predicted"/>
<evidence type="ECO:0000313" key="3">
    <source>
        <dbReference type="Proteomes" id="UP000614350"/>
    </source>
</evidence>
<dbReference type="EMBL" id="JACSEA010000024">
    <property type="protein sequence ID" value="KAF7379090.1"/>
    <property type="molecule type" value="Genomic_DNA"/>
</dbReference>
<name>A0A834IZ75_VESVU</name>
<organism evidence="2 3">
    <name type="scientific">Vespula vulgaris</name>
    <name type="common">Yellow jacket</name>
    <name type="synonym">Wasp</name>
    <dbReference type="NCBI Taxonomy" id="7454"/>
    <lineage>
        <taxon>Eukaryota</taxon>
        <taxon>Metazoa</taxon>
        <taxon>Ecdysozoa</taxon>
        <taxon>Arthropoda</taxon>
        <taxon>Hexapoda</taxon>
        <taxon>Insecta</taxon>
        <taxon>Pterygota</taxon>
        <taxon>Neoptera</taxon>
        <taxon>Endopterygota</taxon>
        <taxon>Hymenoptera</taxon>
        <taxon>Apocrita</taxon>
        <taxon>Aculeata</taxon>
        <taxon>Vespoidea</taxon>
        <taxon>Vespidae</taxon>
        <taxon>Vespinae</taxon>
        <taxon>Vespula</taxon>
    </lineage>
</organism>
<keyword evidence="3" id="KW-1185">Reference proteome</keyword>
<gene>
    <name evidence="2" type="ORF">HZH66_015324</name>
</gene>
<dbReference type="AlphaFoldDB" id="A0A834IZ75"/>
<protein>
    <submittedName>
        <fullName evidence="2">Uncharacterized protein</fullName>
    </submittedName>
</protein>
<feature type="region of interest" description="Disordered" evidence="1">
    <location>
        <begin position="105"/>
        <end position="147"/>
    </location>
</feature>
<sequence length="360" mass="39366">MLPSPTYATPLMSPYSARLESSSTGKPRSKEDPREAKARDRARIPVPSPELFTSPRPGTSARPASLPSPTRPAPQSQSLFRSYGSNLPTSLTYISLSTRGSLPWRPAADMGTNRRDTSTWPSPGFSRSEGKIRTPPQLRCSSRSKPYLPARGFQGTRTLIQKRKLFPDLPTASPGHFGLPRRTLLRGPELHAVPLPGSGIGTGFPFARRGLGSTDSCATAVHTKPFSTSVLQGLAGVFATTTKICTDGGSRQAHAQTLLRTPPRPSYSSGLHSGAPGFQLPWPPSCCLKQPTPFMVSHKRRLRRLNSAFGSSHSASSAYQNWPTWHSDPKSLMASWFKQARDLTHLKFENRLRSFRPQGL</sequence>
<dbReference type="Proteomes" id="UP000614350">
    <property type="component" value="Unassembled WGS sequence"/>
</dbReference>
<evidence type="ECO:0000256" key="1">
    <source>
        <dbReference type="SAM" id="MobiDB-lite"/>
    </source>
</evidence>
<feature type="compositionally biased region" description="Polar residues" evidence="1">
    <location>
        <begin position="73"/>
        <end position="82"/>
    </location>
</feature>
<feature type="compositionally biased region" description="Basic and acidic residues" evidence="1">
    <location>
        <begin position="28"/>
        <end position="43"/>
    </location>
</feature>
<comment type="caution">
    <text evidence="2">The sequence shown here is derived from an EMBL/GenBank/DDBJ whole genome shotgun (WGS) entry which is preliminary data.</text>
</comment>
<accession>A0A834IZ75</accession>
<feature type="region of interest" description="Disordered" evidence="1">
    <location>
        <begin position="1"/>
        <end position="82"/>
    </location>
</feature>
<evidence type="ECO:0000313" key="2">
    <source>
        <dbReference type="EMBL" id="KAF7379090.1"/>
    </source>
</evidence>
<reference evidence="2" key="1">
    <citation type="journal article" date="2020" name="G3 (Bethesda)">
        <title>High-Quality Assemblies for Three Invasive Social Wasps from the &lt;i&gt;Vespula&lt;/i&gt; Genus.</title>
        <authorList>
            <person name="Harrop T.W.R."/>
            <person name="Guhlin J."/>
            <person name="McLaughlin G.M."/>
            <person name="Permina E."/>
            <person name="Stockwell P."/>
            <person name="Gilligan J."/>
            <person name="Le Lec M.F."/>
            <person name="Gruber M.A.M."/>
            <person name="Quinn O."/>
            <person name="Lovegrove M."/>
            <person name="Duncan E.J."/>
            <person name="Remnant E.J."/>
            <person name="Van Eeckhoven J."/>
            <person name="Graham B."/>
            <person name="Knapp R.A."/>
            <person name="Langford K.W."/>
            <person name="Kronenberg Z."/>
            <person name="Press M.O."/>
            <person name="Eacker S.M."/>
            <person name="Wilson-Rankin E.E."/>
            <person name="Purcell J."/>
            <person name="Lester P.J."/>
            <person name="Dearden P.K."/>
        </authorList>
    </citation>
    <scope>NUCLEOTIDE SEQUENCE</scope>
    <source>
        <strain evidence="2">Marl-1</strain>
    </source>
</reference>